<dbReference type="AlphaFoldDB" id="A0A346NMA4"/>
<dbReference type="RefSeq" id="WP_117316746.1">
    <property type="nucleotide sequence ID" value="NZ_CP031769.1"/>
</dbReference>
<dbReference type="KEGG" id="salm:D0Y50_09925"/>
<evidence type="ECO:0000313" key="2">
    <source>
        <dbReference type="Proteomes" id="UP000262073"/>
    </source>
</evidence>
<evidence type="ECO:0000313" key="1">
    <source>
        <dbReference type="EMBL" id="AXR06661.1"/>
    </source>
</evidence>
<organism evidence="1 2">
    <name type="scientific">Salinimonas sediminis</name>
    <dbReference type="NCBI Taxonomy" id="2303538"/>
    <lineage>
        <taxon>Bacteria</taxon>
        <taxon>Pseudomonadati</taxon>
        <taxon>Pseudomonadota</taxon>
        <taxon>Gammaproteobacteria</taxon>
        <taxon>Alteromonadales</taxon>
        <taxon>Alteromonadaceae</taxon>
        <taxon>Alteromonas/Salinimonas group</taxon>
        <taxon>Salinimonas</taxon>
    </lineage>
</organism>
<keyword evidence="2" id="KW-1185">Reference proteome</keyword>
<sequence>MSEQRIMQALFNQQRLQIKSLGVHHDEYTDAYLYAWEEGVYPFFNDTDGSVPPMPHECYEEFFKIKKEHVKKVLFFLDEKWLEKAVPTFWELEDEFGGKWREEYGRSALIGICRYAFLRGSFDKSFWKKLLTPMQHPSEASYICQPFDRQNEIFFN</sequence>
<dbReference type="EMBL" id="CP031769">
    <property type="protein sequence ID" value="AXR06661.1"/>
    <property type="molecule type" value="Genomic_DNA"/>
</dbReference>
<gene>
    <name evidence="1" type="ORF">D0Y50_09925</name>
</gene>
<dbReference type="OrthoDB" id="6400802at2"/>
<accession>A0A346NMA4</accession>
<proteinExistence type="predicted"/>
<dbReference type="Proteomes" id="UP000262073">
    <property type="component" value="Chromosome"/>
</dbReference>
<name>A0A346NMA4_9ALTE</name>
<protein>
    <submittedName>
        <fullName evidence="1">Uncharacterized protein</fullName>
    </submittedName>
</protein>
<reference evidence="1 2" key="1">
    <citation type="submission" date="2018-08" db="EMBL/GenBank/DDBJ databases">
        <title>Salinimonas sediminis sp. nov., a piezophilic bacterium isolated from a deep-sea sediment sample from the New Britain Trench.</title>
        <authorList>
            <person name="Cao J."/>
        </authorList>
    </citation>
    <scope>NUCLEOTIDE SEQUENCE [LARGE SCALE GENOMIC DNA]</scope>
    <source>
        <strain evidence="1 2">N102</strain>
    </source>
</reference>